<dbReference type="GO" id="GO:0008483">
    <property type="term" value="F:transaminase activity"/>
    <property type="evidence" value="ECO:0007669"/>
    <property type="project" value="UniProtKB-KW"/>
</dbReference>
<comment type="similarity">
    <text evidence="2 6">Belongs to the class-I pyridoxal-phosphate-dependent aminotransferase family.</text>
</comment>
<dbReference type="PANTHER" id="PTHR46383">
    <property type="entry name" value="ASPARTATE AMINOTRANSFERASE"/>
    <property type="match status" value="1"/>
</dbReference>
<keyword evidence="5" id="KW-0663">Pyridoxal phosphate</keyword>
<evidence type="ECO:0000313" key="8">
    <source>
        <dbReference type="EMBL" id="BDR55834.1"/>
    </source>
</evidence>
<reference evidence="8 9" key="1">
    <citation type="journal article" date="2023" name="Microbiol. Spectr.">
        <title>Symbiosis of Carpenter Bees with Uncharacterized Lactic Acid Bacteria Showing NAD Auxotrophy.</title>
        <authorList>
            <person name="Kawasaki S."/>
            <person name="Ozawa K."/>
            <person name="Mori T."/>
            <person name="Yamamoto A."/>
            <person name="Ito M."/>
            <person name="Ohkuma M."/>
            <person name="Sakamoto M."/>
            <person name="Matsutani M."/>
        </authorList>
    </citation>
    <scope>NUCLEOTIDE SEQUENCE [LARGE SCALE GENOMIC DNA]</scope>
    <source>
        <strain evidence="8 9">KimC2</strain>
    </source>
</reference>
<dbReference type="AlphaFoldDB" id="A0AAU9DK49"/>
<dbReference type="EC" id="2.6.1.-" evidence="6"/>
<organism evidence="8 9">
    <name type="scientific">Xylocopilactobacillus apis</name>
    <dbReference type="NCBI Taxonomy" id="2932183"/>
    <lineage>
        <taxon>Bacteria</taxon>
        <taxon>Bacillati</taxon>
        <taxon>Bacillota</taxon>
        <taxon>Bacilli</taxon>
        <taxon>Lactobacillales</taxon>
        <taxon>Lactobacillaceae</taxon>
        <taxon>Xylocopilactobacillus</taxon>
    </lineage>
</organism>
<evidence type="ECO:0000259" key="7">
    <source>
        <dbReference type="Pfam" id="PF00155"/>
    </source>
</evidence>
<dbReference type="InterPro" id="IPR015424">
    <property type="entry name" value="PyrdxlP-dep_Trfase"/>
</dbReference>
<dbReference type="CDD" id="cd00609">
    <property type="entry name" value="AAT_like"/>
    <property type="match status" value="1"/>
</dbReference>
<keyword evidence="4 6" id="KW-0808">Transferase</keyword>
<evidence type="ECO:0000256" key="1">
    <source>
        <dbReference type="ARBA" id="ARBA00001933"/>
    </source>
</evidence>
<dbReference type="InterPro" id="IPR050596">
    <property type="entry name" value="AspAT/PAT-like"/>
</dbReference>
<evidence type="ECO:0000256" key="6">
    <source>
        <dbReference type="RuleBase" id="RU000481"/>
    </source>
</evidence>
<evidence type="ECO:0000256" key="2">
    <source>
        <dbReference type="ARBA" id="ARBA00007441"/>
    </source>
</evidence>
<comment type="cofactor">
    <cofactor evidence="1 6">
        <name>pyridoxal 5'-phosphate</name>
        <dbReference type="ChEBI" id="CHEBI:597326"/>
    </cofactor>
</comment>
<dbReference type="InterPro" id="IPR015422">
    <property type="entry name" value="PyrdxlP-dep_Trfase_small"/>
</dbReference>
<protein>
    <recommendedName>
        <fullName evidence="6">Aminotransferase</fullName>
        <ecNumber evidence="6">2.6.1.-</ecNumber>
    </recommendedName>
</protein>
<dbReference type="SUPFAM" id="SSF53383">
    <property type="entry name" value="PLP-dependent transferases"/>
    <property type="match status" value="1"/>
</dbReference>
<feature type="domain" description="Aminotransferase class I/classII large" evidence="7">
    <location>
        <begin position="2"/>
        <end position="295"/>
    </location>
</feature>
<dbReference type="PROSITE" id="PS00105">
    <property type="entry name" value="AA_TRANSFER_CLASS_1"/>
    <property type="match status" value="1"/>
</dbReference>
<dbReference type="Gene3D" id="3.90.1150.10">
    <property type="entry name" value="Aspartate Aminotransferase, domain 1"/>
    <property type="match status" value="1"/>
</dbReference>
<evidence type="ECO:0000256" key="4">
    <source>
        <dbReference type="ARBA" id="ARBA00022679"/>
    </source>
</evidence>
<dbReference type="GO" id="GO:0006520">
    <property type="term" value="P:amino acid metabolic process"/>
    <property type="evidence" value="ECO:0007669"/>
    <property type="project" value="InterPro"/>
</dbReference>
<evidence type="ECO:0000256" key="5">
    <source>
        <dbReference type="ARBA" id="ARBA00022898"/>
    </source>
</evidence>
<dbReference type="EMBL" id="AP026801">
    <property type="protein sequence ID" value="BDR55834.1"/>
    <property type="molecule type" value="Genomic_DNA"/>
</dbReference>
<evidence type="ECO:0000313" key="9">
    <source>
        <dbReference type="Proteomes" id="UP001321804"/>
    </source>
</evidence>
<dbReference type="InterPro" id="IPR015421">
    <property type="entry name" value="PyrdxlP-dep_Trfase_major"/>
</dbReference>
<proteinExistence type="inferred from homology"/>
<dbReference type="Pfam" id="PF00155">
    <property type="entry name" value="Aminotran_1_2"/>
    <property type="match status" value="1"/>
</dbReference>
<keyword evidence="3 6" id="KW-0032">Aminotransferase</keyword>
<keyword evidence="9" id="KW-1185">Reference proteome</keyword>
<accession>A0AAU9DK49</accession>
<dbReference type="KEGG" id="xak:KIMC2_03960"/>
<evidence type="ECO:0000256" key="3">
    <source>
        <dbReference type="ARBA" id="ARBA00022576"/>
    </source>
</evidence>
<name>A0AAU9DK49_9LACO</name>
<sequence>MDYDPETEIVVTIGATEALTAIMMTFFNQGDEIIVPTPSYALYFPIIQLTKSKVVSINTSMTDFVLTPESLEQSLKEHPKAKVIILNYPTNPTGREYSADNLQKIAEIIRKHHLYVISDEIYSELVYGMPHTSIARYIPERTLVVNGLSKSHAMTGYRVGYVAGPAELVKWILEMHAFMVTAPSNPAQAAAVEALENGADDPLESRKIYQRRRDYLVKSLNEMGLETVESDGAFYMFVKIPAQYGQDDQAFAWDLASKGKVAGIPGNSFGEGGKRYIRFSYAASDETLKEAMKRVKEFMAKEIK</sequence>
<dbReference type="InterPro" id="IPR004838">
    <property type="entry name" value="NHTrfase_class1_PyrdxlP-BS"/>
</dbReference>
<dbReference type="InterPro" id="IPR004839">
    <property type="entry name" value="Aminotransferase_I/II_large"/>
</dbReference>
<dbReference type="Proteomes" id="UP001321804">
    <property type="component" value="Chromosome"/>
</dbReference>
<dbReference type="PANTHER" id="PTHR46383:SF4">
    <property type="entry name" value="AMINOTRANSFERASE"/>
    <property type="match status" value="1"/>
</dbReference>
<dbReference type="Gene3D" id="3.40.640.10">
    <property type="entry name" value="Type I PLP-dependent aspartate aminotransferase-like (Major domain)"/>
    <property type="match status" value="1"/>
</dbReference>
<dbReference type="GO" id="GO:0030170">
    <property type="term" value="F:pyridoxal phosphate binding"/>
    <property type="evidence" value="ECO:0007669"/>
    <property type="project" value="InterPro"/>
</dbReference>
<gene>
    <name evidence="8" type="ORF">KIMC2_03960</name>
</gene>